<dbReference type="EMBL" id="OPYN01000174">
    <property type="protein sequence ID" value="SPO62470.1"/>
    <property type="molecule type" value="Genomic_DNA"/>
</dbReference>
<gene>
    <name evidence="9" type="ORF">JV551A3_V1_1740015</name>
</gene>
<evidence type="ECO:0000256" key="2">
    <source>
        <dbReference type="ARBA" id="ARBA00012483"/>
    </source>
</evidence>
<dbReference type="GO" id="GO:0031012">
    <property type="term" value="C:extracellular matrix"/>
    <property type="evidence" value="ECO:0007669"/>
    <property type="project" value="TreeGrafter"/>
</dbReference>
<proteinExistence type="inferred from homology"/>
<evidence type="ECO:0000313" key="9">
    <source>
        <dbReference type="EMBL" id="SPO62470.1"/>
    </source>
</evidence>
<dbReference type="GO" id="GO:0005615">
    <property type="term" value="C:extracellular space"/>
    <property type="evidence" value="ECO:0007669"/>
    <property type="project" value="TreeGrafter"/>
</dbReference>
<keyword evidence="4" id="KW-0732">Signal</keyword>
<comment type="catalytic activity">
    <reaction evidence="1">
        <text>S-ubiquitinyl-[E2 ubiquitin-conjugating enzyme]-L-cysteine + [acceptor protein]-L-lysine = [E2 ubiquitin-conjugating enzyme]-L-cysteine + N(6)-ubiquitinyl-[acceptor protein]-L-lysine.</text>
        <dbReference type="EC" id="2.3.2.27"/>
    </reaction>
</comment>
<dbReference type="GO" id="GO:0061630">
    <property type="term" value="F:ubiquitin protein ligase activity"/>
    <property type="evidence" value="ECO:0007669"/>
    <property type="project" value="UniProtKB-EC"/>
</dbReference>
<dbReference type="PANTHER" id="PTHR24373">
    <property type="entry name" value="SLIT RELATED LEUCINE-RICH REPEAT NEURONAL PROTEIN"/>
    <property type="match status" value="1"/>
</dbReference>
<keyword evidence="7" id="KW-0964">Secreted</keyword>
<keyword evidence="7" id="KW-0808">Transferase</keyword>
<dbReference type="Proteomes" id="UP000294335">
    <property type="component" value="Unassembled WGS sequence"/>
</dbReference>
<dbReference type="InterPro" id="IPR050328">
    <property type="entry name" value="Dev_Immune_Receptor"/>
</dbReference>
<protein>
    <recommendedName>
        <fullName evidence="2">RING-type E3 ubiquitin transferase</fullName>
        <ecNumber evidence="2">2.3.2.27</ecNumber>
    </recommendedName>
</protein>
<feature type="domain" description="NEL" evidence="8">
    <location>
        <begin position="1202"/>
        <end position="1494"/>
    </location>
</feature>
<keyword evidence="6" id="KW-0843">Virulence</keyword>
<name>A0AAQ1P9U7_9PSED</name>
<comment type="caution">
    <text evidence="9">The sequence shown here is derived from an EMBL/GenBank/DDBJ whole genome shotgun (WGS) entry which is preliminary data.</text>
</comment>
<feature type="active site" description="Glycyl thioester intermediate" evidence="7">
    <location>
        <position position="1289"/>
    </location>
</feature>
<accession>A0AAQ1P9U7</accession>
<dbReference type="PROSITE" id="PS51450">
    <property type="entry name" value="LRR"/>
    <property type="match status" value="1"/>
</dbReference>
<evidence type="ECO:0000313" key="10">
    <source>
        <dbReference type="Proteomes" id="UP000294335"/>
    </source>
</evidence>
<keyword evidence="7" id="KW-1035">Host cytoplasm</keyword>
<keyword evidence="7" id="KW-0833">Ubl conjugation pathway</keyword>
<dbReference type="InterPro" id="IPR003591">
    <property type="entry name" value="Leu-rich_rpt_typical-subtyp"/>
</dbReference>
<dbReference type="EC" id="2.3.2.27" evidence="2"/>
<comment type="PTM">
    <text evidence="7">Ubiquitinated in the presence of host E1 ubiquitin-activating enzyme, E2 ubiquitin-conjugating enzyme and ubiquitin.</text>
</comment>
<dbReference type="Pfam" id="PF20178">
    <property type="entry name" value="ToxA_N"/>
    <property type="match status" value="1"/>
</dbReference>
<evidence type="ECO:0000256" key="3">
    <source>
        <dbReference type="ARBA" id="ARBA00022614"/>
    </source>
</evidence>
<evidence type="ECO:0000256" key="5">
    <source>
        <dbReference type="ARBA" id="ARBA00022737"/>
    </source>
</evidence>
<keyword evidence="7" id="KW-0832">Ubl conjugation</keyword>
<dbReference type="SUPFAM" id="SSF52058">
    <property type="entry name" value="L domain-like"/>
    <property type="match status" value="1"/>
</dbReference>
<keyword evidence="5" id="KW-0677">Repeat</keyword>
<evidence type="ECO:0000256" key="6">
    <source>
        <dbReference type="ARBA" id="ARBA00023026"/>
    </source>
</evidence>
<dbReference type="InterPro" id="IPR032675">
    <property type="entry name" value="LRR_dom_sf"/>
</dbReference>
<reference evidence="9 10" key="1">
    <citation type="submission" date="2018-02" db="EMBL/GenBank/DDBJ databases">
        <authorList>
            <person name="Dubost A."/>
        </authorList>
    </citation>
    <scope>NUCLEOTIDE SEQUENCE [LARGE SCALE GENOMIC DNA]</scope>
    <source>
        <strain evidence="10">JV551A3</strain>
    </source>
</reference>
<evidence type="ECO:0000256" key="1">
    <source>
        <dbReference type="ARBA" id="ARBA00000900"/>
    </source>
</evidence>
<dbReference type="InterPro" id="IPR001611">
    <property type="entry name" value="Leu-rich_rpt"/>
</dbReference>
<dbReference type="SMART" id="SM00369">
    <property type="entry name" value="LRR_TYP"/>
    <property type="match status" value="4"/>
</dbReference>
<keyword evidence="10" id="KW-1185">Reference proteome</keyword>
<evidence type="ECO:0000256" key="7">
    <source>
        <dbReference type="PROSITE-ProRule" id="PRU01398"/>
    </source>
</evidence>
<dbReference type="Gene3D" id="3.80.10.10">
    <property type="entry name" value="Ribonuclease Inhibitor"/>
    <property type="match status" value="1"/>
</dbReference>
<dbReference type="InterPro" id="IPR046673">
    <property type="entry name" value="ToxA_N"/>
</dbReference>
<dbReference type="RefSeq" id="WP_133974072.1">
    <property type="nucleotide sequence ID" value="NZ_OPYN01000174.1"/>
</dbReference>
<organism evidence="9 10">
    <name type="scientific">Pseudomonas inefficax</name>
    <dbReference type="NCBI Taxonomy" id="2078786"/>
    <lineage>
        <taxon>Bacteria</taxon>
        <taxon>Pseudomonadati</taxon>
        <taxon>Pseudomonadota</taxon>
        <taxon>Gammaproteobacteria</taxon>
        <taxon>Pseudomonadales</taxon>
        <taxon>Pseudomonadaceae</taxon>
        <taxon>Pseudomonas</taxon>
    </lineage>
</organism>
<sequence length="1494" mass="168615">MTVTADSPQPEAPTLQALAQAYQDNLIASRQPAWLRKLTAAQLDELNLAMKTSLKNRRLVSARLGQIQRIDDFTVPLMQTALSAFDSSFDVRSMRFDQGVFKPVTSWGPNRAPIHTVEYKTIPLMEAVLWNFTANEASEGGQRQGNCLVDAQGRAVNRPSAVEFAQLCRELDLGAQYEGHLREILYTPWYDSGGQVTVDSLLERALRSDMLIDAYKARFHYNTLTDSELKLIADLCRTGKVGRLDGNEVKPRQLQLLGCSLEQIVVLDVMEDGLFFGKNRKRVLVYIPGDPYGPWSACDSLQTFSQSVANGRLRQKKYQIFFKRFLPLRERTAFFAQVDNLLGDITAWATRDLKEHMKDYPLPLFTHLAATRSRRVIEDSASILSPVVRLDRQLKGEHYQRLSSDGGLLLGLASIFVPEIGLALLAILAWEMLSEVIEGVEDWNEGDTSEAIDHFFNVSKRATEVAAMVAGGKLAQRAFAGSRKIDSLVATRMEDGSDKLWTMDIAPFRSPRPAGLQKMEQGIYKRNNDHWVEIEGHTYPVQRTADNEWQLQPKNGHGPLLTNNSAGCWRLQSDDPASWTDMHRMFRRWGEPFNKLSDDEIDKVCAIHGLQTDQLRTLHIRGEGAPAELLDTVVRVQLAERVVELANCLKLGVPVVDVAALDAARALPGASDVSESALAGLVGRHRRQLVGQLYHAWSAGTVTNVDGLMRMFPSLHRPAAEALLRLARVEDRQRFLETGRVSLRLAEAARTLSLRLRTIRVQEAFVLDTPQTADLARVALAMIKHVTHAPDLHWRLFDRGLDGPLLLDTGGRGAQYQLIHVDGQFSLFRNGHPFGAVGELFSVITSAFEQPERAAMELGDPFPVRLRARLAHETAQRRGEVERMLSPVRHGSLMALQRLDGNRLGFPLSGRGAIRALGPSALYPEVRRIYPHYDVDEINQWLAGLERAGTTVWEELPRLRQQLLQLEETLHSWHTETLQDATSRLVRGRIKERLIMAWRRIPVQGEGIDSILLSGLRPGRLPDLPADIRFSEITSLDFRGMELARVSPGFLNSFPNLRTLCLAGNRLKRLPNQLALGRLRVLNLYNNQIVLDAVQATVLASCESLEVINLGHNPLGKSFSVSGMSRLRIIRLNNTQIDTVPNGLEDCSQLEMADLRNNRITRLPQELLGLPSWTGRTIRLDGNALDGATLARLRQASRAVDSSSTVAERWATALPMNTREKLLEYWAQVEGYDNSTGVMILLRELQKGAAFRRQPRVLANRVYQLLTRMQSSERLREVLFEHVDDGLTCQDGHLWRFSMLEVRMKAWQIVEDASAEDLQAALLRFGRRQWRLEMVEELLKERMPSWLHTRRNVDPLEVVMGYQLALRDHLELPIEADKMVYQADAMLDARRIGRIRDEVLALETQPRLAEWLVEQPFWSDYLDNTYKEDFARRDKVFYRQLEEVSKSPPPGGQASIDEIMGEINSARQKAKRTRMIELTIAAMDTPLGGAELLL</sequence>
<evidence type="ECO:0000259" key="8">
    <source>
        <dbReference type="PROSITE" id="PS52053"/>
    </source>
</evidence>
<evidence type="ECO:0000256" key="4">
    <source>
        <dbReference type="ARBA" id="ARBA00022729"/>
    </source>
</evidence>
<dbReference type="Pfam" id="PF14496">
    <property type="entry name" value="NEL"/>
    <property type="match status" value="1"/>
</dbReference>
<dbReference type="Gene3D" id="1.20.58.360">
    <property type="entry name" value="Shigella T3SS effector IpaH defines"/>
    <property type="match status" value="1"/>
</dbReference>
<dbReference type="PROSITE" id="PS52053">
    <property type="entry name" value="NEL"/>
    <property type="match status" value="1"/>
</dbReference>
<dbReference type="PANTHER" id="PTHR24373:SF398">
    <property type="entry name" value="LEUCINE-RICH REPEAT-CONTAINING G-PROTEIN COUPLED RECEPTOR 6"/>
    <property type="match status" value="1"/>
</dbReference>
<comment type="similarity">
    <text evidence="7">Belongs to the LRR-containing bacterial E3 ligase family.</text>
</comment>
<dbReference type="GO" id="GO:0016567">
    <property type="term" value="P:protein ubiquitination"/>
    <property type="evidence" value="ECO:0007669"/>
    <property type="project" value="InterPro"/>
</dbReference>
<keyword evidence="3" id="KW-0433">Leucine-rich repeat</keyword>
<dbReference type="InterPro" id="IPR029487">
    <property type="entry name" value="NEL_dom"/>
</dbReference>